<comment type="caution">
    <text evidence="2">The sequence shown here is derived from an EMBL/GenBank/DDBJ whole genome shotgun (WGS) entry which is preliminary data.</text>
</comment>
<feature type="compositionally biased region" description="Low complexity" evidence="1">
    <location>
        <begin position="164"/>
        <end position="182"/>
    </location>
</feature>
<protein>
    <submittedName>
        <fullName evidence="2">Uncharacterized protein</fullName>
    </submittedName>
</protein>
<feature type="non-terminal residue" evidence="2">
    <location>
        <position position="291"/>
    </location>
</feature>
<evidence type="ECO:0000313" key="3">
    <source>
        <dbReference type="Proteomes" id="UP000193642"/>
    </source>
</evidence>
<gene>
    <name evidence="2" type="ORF">BCR33DRAFT_714028</name>
</gene>
<feature type="region of interest" description="Disordered" evidence="1">
    <location>
        <begin position="162"/>
        <end position="182"/>
    </location>
</feature>
<dbReference type="AlphaFoldDB" id="A0A1Y2CPK1"/>
<reference evidence="2 3" key="1">
    <citation type="submission" date="2016-07" db="EMBL/GenBank/DDBJ databases">
        <title>Pervasive Adenine N6-methylation of Active Genes in Fungi.</title>
        <authorList>
            <consortium name="DOE Joint Genome Institute"/>
            <person name="Mondo S.J."/>
            <person name="Dannebaum R.O."/>
            <person name="Kuo R.C."/>
            <person name="Labutti K."/>
            <person name="Haridas S."/>
            <person name="Kuo A."/>
            <person name="Salamov A."/>
            <person name="Ahrendt S.R."/>
            <person name="Lipzen A."/>
            <person name="Sullivan W."/>
            <person name="Andreopoulos W.B."/>
            <person name="Clum A."/>
            <person name="Lindquist E."/>
            <person name="Daum C."/>
            <person name="Ramamoorthy G.K."/>
            <person name="Gryganskyi A."/>
            <person name="Culley D."/>
            <person name="Magnuson J.K."/>
            <person name="James T.Y."/>
            <person name="O'Malley M.A."/>
            <person name="Stajich J.E."/>
            <person name="Spatafora J.W."/>
            <person name="Visel A."/>
            <person name="Grigoriev I.V."/>
        </authorList>
    </citation>
    <scope>NUCLEOTIDE SEQUENCE [LARGE SCALE GENOMIC DNA]</scope>
    <source>
        <strain evidence="2 3">JEL800</strain>
    </source>
</reference>
<evidence type="ECO:0000313" key="2">
    <source>
        <dbReference type="EMBL" id="ORY48923.1"/>
    </source>
</evidence>
<dbReference type="Proteomes" id="UP000193642">
    <property type="component" value="Unassembled WGS sequence"/>
</dbReference>
<accession>A0A1Y2CPK1</accession>
<feature type="region of interest" description="Disordered" evidence="1">
    <location>
        <begin position="63"/>
        <end position="100"/>
    </location>
</feature>
<keyword evidence="3" id="KW-1185">Reference proteome</keyword>
<name>A0A1Y2CPK1_9FUNG</name>
<sequence length="291" mass="32202">MLAHPIVHNSNFNHADSDFGLEFERSGSVDAAESESVVSLDSRASSVPPDDLQVPLQLPHLPLPLPLPLQQQHSLTKRKQSVAQERPAKRRLSDSSIDSNTLPKNFKLGTRLLAHSHAQLTKLLLQIAEKRMGDAGQGNYTEIENEIKDSVAVLTKLLPPIRQNQNSNSMNASTNNSSSRDSSWFRKSAGAISQIKAVVLKHAQNIVDGAMYRDYITFFAPLALTTAETLPRWDDPKKINFSKRFTQALSKCVVSDTPTGSMMVSKLELDALVRLVKECKGFNEELGEFRG</sequence>
<dbReference type="OrthoDB" id="2147196at2759"/>
<proteinExistence type="predicted"/>
<evidence type="ECO:0000256" key="1">
    <source>
        <dbReference type="SAM" id="MobiDB-lite"/>
    </source>
</evidence>
<dbReference type="EMBL" id="MCGO01000010">
    <property type="protein sequence ID" value="ORY48923.1"/>
    <property type="molecule type" value="Genomic_DNA"/>
</dbReference>
<organism evidence="2 3">
    <name type="scientific">Rhizoclosmatium globosum</name>
    <dbReference type="NCBI Taxonomy" id="329046"/>
    <lineage>
        <taxon>Eukaryota</taxon>
        <taxon>Fungi</taxon>
        <taxon>Fungi incertae sedis</taxon>
        <taxon>Chytridiomycota</taxon>
        <taxon>Chytridiomycota incertae sedis</taxon>
        <taxon>Chytridiomycetes</taxon>
        <taxon>Chytridiales</taxon>
        <taxon>Chytriomycetaceae</taxon>
        <taxon>Rhizoclosmatium</taxon>
    </lineage>
</organism>